<reference evidence="1 2" key="1">
    <citation type="journal article" date="2019" name="Sci. Rep.">
        <title>Orb-weaving spider Araneus ventricosus genome elucidates the spidroin gene catalogue.</title>
        <authorList>
            <person name="Kono N."/>
            <person name="Nakamura H."/>
            <person name="Ohtoshi R."/>
            <person name="Moran D.A.P."/>
            <person name="Shinohara A."/>
            <person name="Yoshida Y."/>
            <person name="Fujiwara M."/>
            <person name="Mori M."/>
            <person name="Tomita M."/>
            <person name="Arakawa K."/>
        </authorList>
    </citation>
    <scope>NUCLEOTIDE SEQUENCE [LARGE SCALE GENOMIC DNA]</scope>
</reference>
<proteinExistence type="predicted"/>
<sequence length="81" mass="9630">MVLPIKHTKNKKKRRGYKKHDMKYFSCLCSNDGDGKMEFQGFSESYEVVQSTDRKKRLVSLLAEWSETQERAKENQRKTLQ</sequence>
<protein>
    <submittedName>
        <fullName evidence="1">Uncharacterized protein</fullName>
    </submittedName>
</protein>
<comment type="caution">
    <text evidence="1">The sequence shown here is derived from an EMBL/GenBank/DDBJ whole genome shotgun (WGS) entry which is preliminary data.</text>
</comment>
<organism evidence="1 2">
    <name type="scientific">Araneus ventricosus</name>
    <name type="common">Orbweaver spider</name>
    <name type="synonym">Epeira ventricosa</name>
    <dbReference type="NCBI Taxonomy" id="182803"/>
    <lineage>
        <taxon>Eukaryota</taxon>
        <taxon>Metazoa</taxon>
        <taxon>Ecdysozoa</taxon>
        <taxon>Arthropoda</taxon>
        <taxon>Chelicerata</taxon>
        <taxon>Arachnida</taxon>
        <taxon>Araneae</taxon>
        <taxon>Araneomorphae</taxon>
        <taxon>Entelegynae</taxon>
        <taxon>Araneoidea</taxon>
        <taxon>Araneidae</taxon>
        <taxon>Araneus</taxon>
    </lineage>
</organism>
<evidence type="ECO:0000313" key="2">
    <source>
        <dbReference type="Proteomes" id="UP000499080"/>
    </source>
</evidence>
<gene>
    <name evidence="1" type="ORF">AVEN_186177_1</name>
</gene>
<name>A0A4Y2GH66_ARAVE</name>
<dbReference type="Proteomes" id="UP000499080">
    <property type="component" value="Unassembled WGS sequence"/>
</dbReference>
<accession>A0A4Y2GH66</accession>
<evidence type="ECO:0000313" key="1">
    <source>
        <dbReference type="EMBL" id="GBM51888.1"/>
    </source>
</evidence>
<dbReference type="EMBL" id="BGPR01001354">
    <property type="protein sequence ID" value="GBM51888.1"/>
    <property type="molecule type" value="Genomic_DNA"/>
</dbReference>
<keyword evidence="2" id="KW-1185">Reference proteome</keyword>
<dbReference type="AlphaFoldDB" id="A0A4Y2GH66"/>